<keyword evidence="7 12" id="KW-0812">Transmembrane</keyword>
<proteinExistence type="inferred from homology"/>
<evidence type="ECO:0000256" key="7">
    <source>
        <dbReference type="ARBA" id="ARBA00022692"/>
    </source>
</evidence>
<feature type="transmembrane region" description="Helical" evidence="12">
    <location>
        <begin position="523"/>
        <end position="539"/>
    </location>
</feature>
<dbReference type="Proteomes" id="UP000001640">
    <property type="component" value="Chromosome 1"/>
</dbReference>
<dbReference type="GO" id="GO:0005886">
    <property type="term" value="C:plasma membrane"/>
    <property type="evidence" value="ECO:0007669"/>
    <property type="project" value="EnsemblFungi"/>
</dbReference>
<feature type="transmembrane region" description="Helical" evidence="12">
    <location>
        <begin position="644"/>
        <end position="666"/>
    </location>
</feature>
<gene>
    <name evidence="14" type="primary">NCAS0A09220</name>
    <name evidence="14" type="ordered locus">NCAS_0A09220</name>
</gene>
<keyword evidence="6 12" id="KW-0808">Transferase</keyword>
<feature type="domain" description="GPI ethanolamine phosphate transferase 2 C-terminal" evidence="13">
    <location>
        <begin position="397"/>
        <end position="829"/>
    </location>
</feature>
<feature type="transmembrane region" description="Helical" evidence="12">
    <location>
        <begin position="432"/>
        <end position="455"/>
    </location>
</feature>
<evidence type="ECO:0000256" key="12">
    <source>
        <dbReference type="RuleBase" id="RU367106"/>
    </source>
</evidence>
<keyword evidence="9 12" id="KW-1133">Transmembrane helix</keyword>
<dbReference type="GO" id="GO:0006506">
    <property type="term" value="P:GPI anchor biosynthetic process"/>
    <property type="evidence" value="ECO:0007669"/>
    <property type="project" value="UniProtKB-UniPathway"/>
</dbReference>
<comment type="function">
    <text evidence="12">Ethanolamine phosphate transferase involved in glycosylphosphatidylinositol-anchor biosynthesis. Transfers ethanolamine phosphate to the GPI second mannose.</text>
</comment>
<feature type="transmembrane region" description="Helical" evidence="12">
    <location>
        <begin position="805"/>
        <end position="823"/>
    </location>
</feature>
<dbReference type="GO" id="GO:0051267">
    <property type="term" value="F:CP2 mannose-ethanolamine phosphotransferase activity"/>
    <property type="evidence" value="ECO:0007669"/>
    <property type="project" value="EnsemblFungi"/>
</dbReference>
<dbReference type="OMA" id="SWNQTGQ"/>
<dbReference type="Pfam" id="PF19316">
    <property type="entry name" value="PIGO_PIGG"/>
    <property type="match status" value="1"/>
</dbReference>
<keyword evidence="8 12" id="KW-0256">Endoplasmic reticulum</keyword>
<feature type="transmembrane region" description="Helical" evidence="12">
    <location>
        <begin position="486"/>
        <end position="503"/>
    </location>
</feature>
<feature type="transmembrane region" description="Helical" evidence="12">
    <location>
        <begin position="461"/>
        <end position="479"/>
    </location>
</feature>
<protein>
    <recommendedName>
        <fullName evidence="4 12">GPI ethanolamine phosphate transferase 2</fullName>
    </recommendedName>
</protein>
<dbReference type="GeneID" id="96900959"/>
<evidence type="ECO:0000256" key="9">
    <source>
        <dbReference type="ARBA" id="ARBA00022989"/>
    </source>
</evidence>
<sequence length="831" mass="95723">MIFRPQILLVLSLLLSLFLFAIGFFPQKNVLKGLADFHYNSEQQRETKPVFQKLVLVVIDALRSDFLFDETNSHFHFIHSQLNEGTAWGFTAYSNPPTVTLPRLKGITTGSTPNFLDAILNVAEDDVSTTLADQDSLLAQFHLQNKKINFFGDDTWLKLFPRDWFNEVEGTNSFFVSDFEVVDTNVSRHLTKQLKHNHDWDVLIMHYLGLDHIGHKDGASSKFMPEKHIEMDNIVRQVYENIDDDTLLVVMGDHGMNEVGNHGGSSAGETSAGLVFLSNKLKKGELPLKQRHLNLPIKRQTDENFQFLTSVQQIDLVPTLATLFNIPIPKNNVGIVIPEFLQFLRKDMINIKLMENYHQLLQLSKGQDLPNIPFDHMDSKNIMNKMKEIQDELTKNATNYNYSYLGRGYLLLIFTTVTVFIVFILNQKSLYCATTIITIVISLLVGLSSFGSSFVEEEHQIWWWIITGSIMFSCIETLISNPSKSTVFNHFLIAVCARIIRGWNNSGQKHVYEFILTNILKNHYNTLWYLICTTIYYIGLKNTIRTDFLSFLGPFFMTTLCFVYKLDWAIVNNESVPEWFYVITKEASDILLKVGHSPKDAFKEALLPLATLFYQTFVALVSIRIIFLVFFSRRKTFFDDISNYISLLLIFQSTATNIPQFLVFEFLKKSITKVLQNYHQENKNNYLPLISLILQSFTFFQFGGTNSIATIDISNAYHGISENYNIYLVGIFMTISNFAPSIYWIISMWPILYAEIPESSSKWNIYFKNKLPLLVFNCIVGCCLLAACYILRYHLFIWSVFSPKLCYFLGWNVFMNFVVGWLVEGTLVALY</sequence>
<feature type="transmembrane region" description="Helical" evidence="12">
    <location>
        <begin position="686"/>
        <end position="705"/>
    </location>
</feature>
<evidence type="ECO:0000256" key="5">
    <source>
        <dbReference type="ARBA" id="ARBA00022502"/>
    </source>
</evidence>
<organism evidence="14 15">
    <name type="scientific">Naumovozyma castellii</name>
    <name type="common">Yeast</name>
    <name type="synonym">Saccharomyces castellii</name>
    <dbReference type="NCBI Taxonomy" id="27288"/>
    <lineage>
        <taxon>Eukaryota</taxon>
        <taxon>Fungi</taxon>
        <taxon>Dikarya</taxon>
        <taxon>Ascomycota</taxon>
        <taxon>Saccharomycotina</taxon>
        <taxon>Saccharomycetes</taxon>
        <taxon>Saccharomycetales</taxon>
        <taxon>Saccharomycetaceae</taxon>
        <taxon>Naumovozyma</taxon>
    </lineage>
</organism>
<evidence type="ECO:0000256" key="10">
    <source>
        <dbReference type="ARBA" id="ARBA00023136"/>
    </source>
</evidence>
<evidence type="ECO:0000256" key="2">
    <source>
        <dbReference type="ARBA" id="ARBA00004687"/>
    </source>
</evidence>
<feature type="transmembrane region" description="Helical" evidence="12">
    <location>
        <begin position="771"/>
        <end position="793"/>
    </location>
</feature>
<name>G0V7N2_NAUCA</name>
<dbReference type="OrthoDB" id="272139at2759"/>
<reference evidence="15" key="1">
    <citation type="journal article" date="2011" name="Proc. Natl. Acad. Sci. U.S.A.">
        <title>Evolutionary erosion of yeast sex chromosomes by mating-type switching accidents.</title>
        <authorList>
            <person name="Gordon J.L."/>
            <person name="Armisen D."/>
            <person name="Proux-Wera E."/>
            <person name="Oheigeartaigh S.S."/>
            <person name="Byrne K.P."/>
            <person name="Wolfe K.H."/>
        </authorList>
    </citation>
    <scope>NUCLEOTIDE SEQUENCE [LARGE SCALE GENOMIC DNA]</scope>
    <source>
        <strain evidence="15">ATCC 76901 / BCRC 22586 / CBS 4309 / NBRC 1992 / NRRL Y-12630</strain>
    </source>
</reference>
<dbReference type="InterPro" id="IPR017850">
    <property type="entry name" value="Alkaline_phosphatase_core_sf"/>
</dbReference>
<keyword evidence="10 12" id="KW-0472">Membrane</keyword>
<dbReference type="PANTHER" id="PTHR23072">
    <property type="entry name" value="PHOSPHATIDYLINOSITOL GLYCAN-RELATED"/>
    <property type="match status" value="1"/>
</dbReference>
<evidence type="ECO:0000259" key="13">
    <source>
        <dbReference type="Pfam" id="PF19316"/>
    </source>
</evidence>
<dbReference type="AlphaFoldDB" id="G0V7N2"/>
<dbReference type="InterPro" id="IPR002591">
    <property type="entry name" value="Phosphodiest/P_Trfase"/>
</dbReference>
<evidence type="ECO:0000256" key="8">
    <source>
        <dbReference type="ARBA" id="ARBA00022824"/>
    </source>
</evidence>
<evidence type="ECO:0000256" key="1">
    <source>
        <dbReference type="ARBA" id="ARBA00004477"/>
    </source>
</evidence>
<dbReference type="RefSeq" id="XP_003673861.1">
    <property type="nucleotide sequence ID" value="XM_003673813.1"/>
</dbReference>
<feature type="transmembrane region" description="Helical" evidence="12">
    <location>
        <begin position="551"/>
        <end position="571"/>
    </location>
</feature>
<feature type="transmembrane region" description="Helical" evidence="12">
    <location>
        <begin position="612"/>
        <end position="632"/>
    </location>
</feature>
<dbReference type="KEGG" id="ncs:NCAS_0A09220"/>
<dbReference type="Gene3D" id="3.40.720.10">
    <property type="entry name" value="Alkaline Phosphatase, subunit A"/>
    <property type="match status" value="1"/>
</dbReference>
<dbReference type="PANTHER" id="PTHR23072:SF0">
    <property type="entry name" value="GPI ETHANOLAMINE PHOSPHATE TRANSFERASE 2"/>
    <property type="match status" value="1"/>
</dbReference>
<feature type="transmembrane region" description="Helical" evidence="12">
    <location>
        <begin position="404"/>
        <end position="425"/>
    </location>
</feature>
<evidence type="ECO:0000256" key="3">
    <source>
        <dbReference type="ARBA" id="ARBA00005315"/>
    </source>
</evidence>
<evidence type="ECO:0000256" key="6">
    <source>
        <dbReference type="ARBA" id="ARBA00022679"/>
    </source>
</evidence>
<dbReference type="UniPathway" id="UPA00196"/>
<dbReference type="eggNOG" id="KOG2125">
    <property type="taxonomic scope" value="Eukaryota"/>
</dbReference>
<dbReference type="HOGENOM" id="CLU_004770_0_0_1"/>
<evidence type="ECO:0000256" key="4">
    <source>
        <dbReference type="ARBA" id="ARBA00020830"/>
    </source>
</evidence>
<dbReference type="Pfam" id="PF01663">
    <property type="entry name" value="Phosphodiest"/>
    <property type="match status" value="1"/>
</dbReference>
<dbReference type="InterPro" id="IPR045687">
    <property type="entry name" value="PIGG/GPI7_C"/>
</dbReference>
<dbReference type="InterPro" id="IPR039527">
    <property type="entry name" value="PIGG/GPI7"/>
</dbReference>
<keyword evidence="11" id="KW-0325">Glycoprotein</keyword>
<comment type="similarity">
    <text evidence="3 12">Belongs to the PIGG/PIGN/PIGO family. PIGG subfamily.</text>
</comment>
<dbReference type="InterPro" id="IPR037674">
    <property type="entry name" value="PIG-G_N"/>
</dbReference>
<keyword evidence="15" id="KW-1185">Reference proteome</keyword>
<accession>G0V7N2</accession>
<evidence type="ECO:0000256" key="11">
    <source>
        <dbReference type="ARBA" id="ARBA00023180"/>
    </source>
</evidence>
<keyword evidence="5 12" id="KW-0337">GPI-anchor biosynthesis</keyword>
<reference key="2">
    <citation type="submission" date="2011-08" db="EMBL/GenBank/DDBJ databases">
        <title>Genome sequence of Naumovozyma castellii.</title>
        <authorList>
            <person name="Gordon J.L."/>
            <person name="Armisen D."/>
            <person name="Proux-Wera E."/>
            <person name="OhEigeartaigh S.S."/>
            <person name="Byrne K.P."/>
            <person name="Wolfe K.H."/>
        </authorList>
    </citation>
    <scope>NUCLEOTIDE SEQUENCE</scope>
    <source>
        <strain>Type strain:CBS 4309</strain>
    </source>
</reference>
<dbReference type="FunCoup" id="G0V7N2">
    <property type="interactions" value="506"/>
</dbReference>
<comment type="pathway">
    <text evidence="2 12">Glycolipid biosynthesis; glycosylphosphatidylinositol-anchor biosynthesis.</text>
</comment>
<dbReference type="SUPFAM" id="SSF53649">
    <property type="entry name" value="Alkaline phosphatase-like"/>
    <property type="match status" value="1"/>
</dbReference>
<evidence type="ECO:0000313" key="15">
    <source>
        <dbReference type="Proteomes" id="UP000001640"/>
    </source>
</evidence>
<comment type="subcellular location">
    <subcellularLocation>
        <location evidence="1 12">Endoplasmic reticulum membrane</location>
        <topology evidence="1 12">Multi-pass membrane protein</topology>
    </subcellularLocation>
</comment>
<feature type="transmembrane region" description="Helical" evidence="12">
    <location>
        <begin position="726"/>
        <end position="751"/>
    </location>
</feature>
<dbReference type="CDD" id="cd16024">
    <property type="entry name" value="GPI_EPT_2"/>
    <property type="match status" value="1"/>
</dbReference>
<evidence type="ECO:0000313" key="14">
    <source>
        <dbReference type="EMBL" id="CCC67480.1"/>
    </source>
</evidence>
<dbReference type="STRING" id="1064592.G0V7N2"/>
<dbReference type="GO" id="GO:0005789">
    <property type="term" value="C:endoplasmic reticulum membrane"/>
    <property type="evidence" value="ECO:0007669"/>
    <property type="project" value="UniProtKB-SubCell"/>
</dbReference>
<dbReference type="InParanoid" id="G0V7N2"/>
<dbReference type="EMBL" id="HE576752">
    <property type="protein sequence ID" value="CCC67480.1"/>
    <property type="molecule type" value="Genomic_DNA"/>
</dbReference>